<comment type="caution">
    <text evidence="2">The sequence shown here is derived from an EMBL/GenBank/DDBJ whole genome shotgun (WGS) entry which is preliminary data.</text>
</comment>
<gene>
    <name evidence="2" type="ORF">CEUSTIGMA_g4282.t1</name>
</gene>
<protein>
    <submittedName>
        <fullName evidence="2">Uncharacterized protein</fullName>
    </submittedName>
</protein>
<accession>A0A250X1A4</accession>
<name>A0A250X1A4_9CHLO</name>
<dbReference type="EMBL" id="BEGY01000020">
    <property type="protein sequence ID" value="GAX76836.1"/>
    <property type="molecule type" value="Genomic_DNA"/>
</dbReference>
<keyword evidence="3" id="KW-1185">Reference proteome</keyword>
<evidence type="ECO:0000313" key="3">
    <source>
        <dbReference type="Proteomes" id="UP000232323"/>
    </source>
</evidence>
<feature type="compositionally biased region" description="Polar residues" evidence="1">
    <location>
        <begin position="24"/>
        <end position="40"/>
    </location>
</feature>
<sequence>MLILPSIVSYWNAKAVLGVHSHESTSTPGGEGTRSSLGTSTPGGEGTRSSLGTSTPGGVGTRSSLGTSTPGDEGTRSSLGTSTPGGEGTRSSLGTSTPGGEGRKAPYGSMDNTSPSHMLPSGLRKTLAMTNTPMPEPLARILSTYKDIQTAVIRRQETSVIASGSTATFLSGPVNSSQIIISDIDSALLGVMCTALGTASGILQTVTGALSTIGAIPGIDVPTFSLITTPVSFALSEYAFGQIAAAQSLLRAVVARATGIDHSATKEVADRAEIGICCSTLTTQNGLAGVPAIVFT</sequence>
<evidence type="ECO:0000256" key="1">
    <source>
        <dbReference type="SAM" id="MobiDB-lite"/>
    </source>
</evidence>
<feature type="region of interest" description="Disordered" evidence="1">
    <location>
        <begin position="21"/>
        <end position="118"/>
    </location>
</feature>
<proteinExistence type="predicted"/>
<dbReference type="Proteomes" id="UP000232323">
    <property type="component" value="Unassembled WGS sequence"/>
</dbReference>
<feature type="compositionally biased region" description="Polar residues" evidence="1">
    <location>
        <begin position="89"/>
        <end position="98"/>
    </location>
</feature>
<reference evidence="2 3" key="1">
    <citation type="submission" date="2017-08" db="EMBL/GenBank/DDBJ databases">
        <title>Acidophilic green algal genome provides insights into adaptation to an acidic environment.</title>
        <authorList>
            <person name="Hirooka S."/>
            <person name="Hirose Y."/>
            <person name="Kanesaki Y."/>
            <person name="Higuchi S."/>
            <person name="Fujiwara T."/>
            <person name="Onuma R."/>
            <person name="Era A."/>
            <person name="Ohbayashi R."/>
            <person name="Uzuka A."/>
            <person name="Nozaki H."/>
            <person name="Yoshikawa H."/>
            <person name="Miyagishima S.Y."/>
        </authorList>
    </citation>
    <scope>NUCLEOTIDE SEQUENCE [LARGE SCALE GENOMIC DNA]</scope>
    <source>
        <strain evidence="2 3">NIES-2499</strain>
    </source>
</reference>
<organism evidence="2 3">
    <name type="scientific">Chlamydomonas eustigma</name>
    <dbReference type="NCBI Taxonomy" id="1157962"/>
    <lineage>
        <taxon>Eukaryota</taxon>
        <taxon>Viridiplantae</taxon>
        <taxon>Chlorophyta</taxon>
        <taxon>core chlorophytes</taxon>
        <taxon>Chlorophyceae</taxon>
        <taxon>CS clade</taxon>
        <taxon>Chlamydomonadales</taxon>
        <taxon>Chlamydomonadaceae</taxon>
        <taxon>Chlamydomonas</taxon>
    </lineage>
</organism>
<evidence type="ECO:0000313" key="2">
    <source>
        <dbReference type="EMBL" id="GAX76836.1"/>
    </source>
</evidence>
<feature type="compositionally biased region" description="Polar residues" evidence="1">
    <location>
        <begin position="61"/>
        <end position="82"/>
    </location>
</feature>
<dbReference type="AlphaFoldDB" id="A0A250X1A4"/>